<keyword evidence="5" id="KW-0851">Voltage-gated channel</keyword>
<dbReference type="Gene3D" id="1.20.120.350">
    <property type="entry name" value="Voltage-gated potassium channels. Chain C"/>
    <property type="match status" value="1"/>
</dbReference>
<dbReference type="InterPro" id="IPR027359">
    <property type="entry name" value="Volt_channel_dom_sf"/>
</dbReference>
<dbReference type="FunCoup" id="A0A7I4D9H7">
    <property type="interactions" value="10"/>
</dbReference>
<keyword evidence="4 11" id="KW-0812">Transmembrane</keyword>
<sequence>MTAAALTRHQPETPHVNHSQNFHLSSRIIVQSPSHTFHILVSLPEEKHEPTDAATRKICSASTGTPEGTHGRCKLNLGSALQEVSKAWRKRTQAQRLSAQRWIEQETHVPRRARWREELAEALEATWTHVAIVVLLLVDLAATAIDILKTMHNKSHDLDVCVDLVESCQGCIGHFEHSAEWKWTYWTSIVILVILMLNVLGLIVAFGRSFFLHPLYVLDLVVVSTALGLEVLLDADTAGLIIILTLWRIVRVAHGIFEVTDEAWEKSIRELETQVKGVQDAYERAQEALQEKNRELGEKDGRIAELEARLESGSTPF</sequence>
<feature type="transmembrane region" description="Helical" evidence="11">
    <location>
        <begin position="183"/>
        <end position="206"/>
    </location>
</feature>
<evidence type="ECO:0000256" key="9">
    <source>
        <dbReference type="ARBA" id="ARBA00023303"/>
    </source>
</evidence>
<dbReference type="EnsemblPlants" id="Pp3c2_28960V3.2">
    <property type="protein sequence ID" value="Pp3c2_28960V3.2"/>
    <property type="gene ID" value="Pp3c2_28960"/>
</dbReference>
<reference evidence="12 13" key="1">
    <citation type="journal article" date="2008" name="Science">
        <title>The Physcomitrella genome reveals evolutionary insights into the conquest of land by plants.</title>
        <authorList>
            <person name="Rensing S."/>
            <person name="Lang D."/>
            <person name="Zimmer A."/>
            <person name="Terry A."/>
            <person name="Salamov A."/>
            <person name="Shapiro H."/>
            <person name="Nishiyama T."/>
            <person name="Perroud P.-F."/>
            <person name="Lindquist E."/>
            <person name="Kamisugi Y."/>
            <person name="Tanahashi T."/>
            <person name="Sakakibara K."/>
            <person name="Fujita T."/>
            <person name="Oishi K."/>
            <person name="Shin-I T."/>
            <person name="Kuroki Y."/>
            <person name="Toyoda A."/>
            <person name="Suzuki Y."/>
            <person name="Hashimoto A."/>
            <person name="Yamaguchi K."/>
            <person name="Sugano A."/>
            <person name="Kohara Y."/>
            <person name="Fujiyama A."/>
            <person name="Anterola A."/>
            <person name="Aoki S."/>
            <person name="Ashton N."/>
            <person name="Barbazuk W.B."/>
            <person name="Barker E."/>
            <person name="Bennetzen J."/>
            <person name="Bezanilla M."/>
            <person name="Blankenship R."/>
            <person name="Cho S.H."/>
            <person name="Dutcher S."/>
            <person name="Estelle M."/>
            <person name="Fawcett J.A."/>
            <person name="Gundlach H."/>
            <person name="Hanada K."/>
            <person name="Heyl A."/>
            <person name="Hicks K.A."/>
            <person name="Hugh J."/>
            <person name="Lohr M."/>
            <person name="Mayer K."/>
            <person name="Melkozernov A."/>
            <person name="Murata T."/>
            <person name="Nelson D."/>
            <person name="Pils B."/>
            <person name="Prigge M."/>
            <person name="Reiss B."/>
            <person name="Renner T."/>
            <person name="Rombauts S."/>
            <person name="Rushton P."/>
            <person name="Sanderfoot A."/>
            <person name="Schween G."/>
            <person name="Shiu S.-H."/>
            <person name="Stueber K."/>
            <person name="Theodoulou F.L."/>
            <person name="Tu H."/>
            <person name="Van de Peer Y."/>
            <person name="Verrier P.J."/>
            <person name="Waters E."/>
            <person name="Wood A."/>
            <person name="Yang L."/>
            <person name="Cove D."/>
            <person name="Cuming A."/>
            <person name="Hasebe M."/>
            <person name="Lucas S."/>
            <person name="Mishler D.B."/>
            <person name="Reski R."/>
            <person name="Grigoriev I."/>
            <person name="Quatrano R.S."/>
            <person name="Boore J.L."/>
        </authorList>
    </citation>
    <scope>NUCLEOTIDE SEQUENCE [LARGE SCALE GENOMIC DNA]</scope>
    <source>
        <strain evidence="12 13">cv. Gransden 2004</strain>
    </source>
</reference>
<keyword evidence="8 11" id="KW-0472">Membrane</keyword>
<dbReference type="InParanoid" id="A0A7I4D9H7"/>
<evidence type="ECO:0000256" key="11">
    <source>
        <dbReference type="SAM" id="Phobius"/>
    </source>
</evidence>
<feature type="transmembrane region" description="Helical" evidence="11">
    <location>
        <begin position="226"/>
        <end position="247"/>
    </location>
</feature>
<dbReference type="GO" id="GO:1902600">
    <property type="term" value="P:proton transmembrane transport"/>
    <property type="evidence" value="ECO:0000318"/>
    <property type="project" value="GO_Central"/>
</dbReference>
<dbReference type="PANTHER" id="PTHR46480:SF1">
    <property type="entry name" value="VOLTAGE-GATED HYDROGEN CHANNEL 1"/>
    <property type="match status" value="1"/>
</dbReference>
<keyword evidence="3" id="KW-1003">Cell membrane</keyword>
<keyword evidence="7" id="KW-0406">Ion transport</keyword>
<evidence type="ECO:0000256" key="5">
    <source>
        <dbReference type="ARBA" id="ARBA00022882"/>
    </source>
</evidence>
<dbReference type="GO" id="GO:0034702">
    <property type="term" value="C:monoatomic ion channel complex"/>
    <property type="evidence" value="ECO:0007669"/>
    <property type="project" value="UniProtKB-KW"/>
</dbReference>
<keyword evidence="13" id="KW-1185">Reference proteome</keyword>
<keyword evidence="10" id="KW-0175">Coiled coil</keyword>
<keyword evidence="6 11" id="KW-1133">Transmembrane helix</keyword>
<dbReference type="AlphaFoldDB" id="A0A7I4D9H7"/>
<evidence type="ECO:0008006" key="14">
    <source>
        <dbReference type="Google" id="ProtNLM"/>
    </source>
</evidence>
<dbReference type="GO" id="GO:0030171">
    <property type="term" value="F:voltage-gated proton channel activity"/>
    <property type="evidence" value="ECO:0000318"/>
    <property type="project" value="GO_Central"/>
</dbReference>
<accession>A0A7I4D9H7</accession>
<dbReference type="PANTHER" id="PTHR46480">
    <property type="entry name" value="F20B24.22"/>
    <property type="match status" value="1"/>
</dbReference>
<reference evidence="12" key="3">
    <citation type="submission" date="2020-12" db="UniProtKB">
        <authorList>
            <consortium name="EnsemblPlants"/>
        </authorList>
    </citation>
    <scope>IDENTIFICATION</scope>
</reference>
<feature type="coiled-coil region" evidence="10">
    <location>
        <begin position="268"/>
        <end position="309"/>
    </location>
</feature>
<reference evidence="12 13" key="2">
    <citation type="journal article" date="2018" name="Plant J.">
        <title>The Physcomitrella patens chromosome-scale assembly reveals moss genome structure and evolution.</title>
        <authorList>
            <person name="Lang D."/>
            <person name="Ullrich K.K."/>
            <person name="Murat F."/>
            <person name="Fuchs J."/>
            <person name="Jenkins J."/>
            <person name="Haas F.B."/>
            <person name="Piednoel M."/>
            <person name="Gundlach H."/>
            <person name="Van Bel M."/>
            <person name="Meyberg R."/>
            <person name="Vives C."/>
            <person name="Morata J."/>
            <person name="Symeonidi A."/>
            <person name="Hiss M."/>
            <person name="Muchero W."/>
            <person name="Kamisugi Y."/>
            <person name="Saleh O."/>
            <person name="Blanc G."/>
            <person name="Decker E.L."/>
            <person name="van Gessel N."/>
            <person name="Grimwood J."/>
            <person name="Hayes R.D."/>
            <person name="Graham S.W."/>
            <person name="Gunter L.E."/>
            <person name="McDaniel S.F."/>
            <person name="Hoernstein S.N.W."/>
            <person name="Larsson A."/>
            <person name="Li F.W."/>
            <person name="Perroud P.F."/>
            <person name="Phillips J."/>
            <person name="Ranjan P."/>
            <person name="Rokshar D.S."/>
            <person name="Rothfels C.J."/>
            <person name="Schneider L."/>
            <person name="Shu S."/>
            <person name="Stevenson D.W."/>
            <person name="Thummler F."/>
            <person name="Tillich M."/>
            <person name="Villarreal Aguilar J.C."/>
            <person name="Widiez T."/>
            <person name="Wong G.K."/>
            <person name="Wymore A."/>
            <person name="Zhang Y."/>
            <person name="Zimmer A.D."/>
            <person name="Quatrano R.S."/>
            <person name="Mayer K.F.X."/>
            <person name="Goodstein D."/>
            <person name="Casacuberta J.M."/>
            <person name="Vandepoele K."/>
            <person name="Reski R."/>
            <person name="Cuming A.C."/>
            <person name="Tuskan G.A."/>
            <person name="Maumus F."/>
            <person name="Salse J."/>
            <person name="Schmutz J."/>
            <person name="Rensing S.A."/>
        </authorList>
    </citation>
    <scope>NUCLEOTIDE SEQUENCE [LARGE SCALE GENOMIC DNA]</scope>
    <source>
        <strain evidence="12 13">cv. Gransden 2004</strain>
    </source>
</reference>
<comment type="subcellular location">
    <subcellularLocation>
        <location evidence="1">Cell membrane</location>
        <topology evidence="1">Multi-pass membrane protein</topology>
    </subcellularLocation>
</comment>
<evidence type="ECO:0000256" key="3">
    <source>
        <dbReference type="ARBA" id="ARBA00022475"/>
    </source>
</evidence>
<evidence type="ECO:0000313" key="13">
    <source>
        <dbReference type="Proteomes" id="UP000006727"/>
    </source>
</evidence>
<evidence type="ECO:0000256" key="6">
    <source>
        <dbReference type="ARBA" id="ARBA00022989"/>
    </source>
</evidence>
<keyword evidence="2" id="KW-0813">Transport</keyword>
<dbReference type="Proteomes" id="UP000006727">
    <property type="component" value="Chromosome 2"/>
</dbReference>
<evidence type="ECO:0000256" key="2">
    <source>
        <dbReference type="ARBA" id="ARBA00022448"/>
    </source>
</evidence>
<protein>
    <recommendedName>
        <fullName evidence="14">Voltage-gated hydrogen channel 1</fullName>
    </recommendedName>
</protein>
<evidence type="ECO:0000256" key="1">
    <source>
        <dbReference type="ARBA" id="ARBA00004651"/>
    </source>
</evidence>
<dbReference type="EMBL" id="ABEU02000002">
    <property type="status" value="NOT_ANNOTATED_CDS"/>
    <property type="molecule type" value="Genomic_DNA"/>
</dbReference>
<dbReference type="InterPro" id="IPR031846">
    <property type="entry name" value="Hvcn1"/>
</dbReference>
<evidence type="ECO:0000256" key="7">
    <source>
        <dbReference type="ARBA" id="ARBA00023065"/>
    </source>
</evidence>
<evidence type="ECO:0000256" key="4">
    <source>
        <dbReference type="ARBA" id="ARBA00022692"/>
    </source>
</evidence>
<evidence type="ECO:0000256" key="8">
    <source>
        <dbReference type="ARBA" id="ARBA00023136"/>
    </source>
</evidence>
<name>A0A7I4D9H7_PHYPA</name>
<dbReference type="Gramene" id="Pp3c2_28960V3.2">
    <property type="protein sequence ID" value="Pp3c2_28960V3.2"/>
    <property type="gene ID" value="Pp3c2_28960"/>
</dbReference>
<organism evidence="12 13">
    <name type="scientific">Physcomitrium patens</name>
    <name type="common">Spreading-leaved earth moss</name>
    <name type="synonym">Physcomitrella patens</name>
    <dbReference type="NCBI Taxonomy" id="3218"/>
    <lineage>
        <taxon>Eukaryota</taxon>
        <taxon>Viridiplantae</taxon>
        <taxon>Streptophyta</taxon>
        <taxon>Embryophyta</taxon>
        <taxon>Bryophyta</taxon>
        <taxon>Bryophytina</taxon>
        <taxon>Bryopsida</taxon>
        <taxon>Funariidae</taxon>
        <taxon>Funariales</taxon>
        <taxon>Funariaceae</taxon>
        <taxon>Physcomitrium</taxon>
    </lineage>
</organism>
<dbReference type="GO" id="GO:0005886">
    <property type="term" value="C:plasma membrane"/>
    <property type="evidence" value="ECO:0000318"/>
    <property type="project" value="GO_Central"/>
</dbReference>
<evidence type="ECO:0000313" key="12">
    <source>
        <dbReference type="EnsemblPlants" id="Pp3c2_28960V3.2"/>
    </source>
</evidence>
<keyword evidence="9" id="KW-0407">Ion channel</keyword>
<proteinExistence type="predicted"/>
<evidence type="ECO:0000256" key="10">
    <source>
        <dbReference type="SAM" id="Coils"/>
    </source>
</evidence>